<protein>
    <submittedName>
        <fullName evidence="1">Uncharacterized protein</fullName>
    </submittedName>
</protein>
<evidence type="ECO:0000313" key="2">
    <source>
        <dbReference type="Proteomes" id="UP001338309"/>
    </source>
</evidence>
<organism evidence="1 2">
    <name type="scientific">Algoriphagus confluentis</name>
    <dbReference type="NCBI Taxonomy" id="1697556"/>
    <lineage>
        <taxon>Bacteria</taxon>
        <taxon>Pseudomonadati</taxon>
        <taxon>Bacteroidota</taxon>
        <taxon>Cytophagia</taxon>
        <taxon>Cytophagales</taxon>
        <taxon>Cyclobacteriaceae</taxon>
        <taxon>Algoriphagus</taxon>
    </lineage>
</organism>
<comment type="caution">
    <text evidence="1">The sequence shown here is derived from an EMBL/GenBank/DDBJ whole genome shotgun (WGS) entry which is preliminary data.</text>
</comment>
<sequence length="40" mass="4319">MGEVGKLEGGKVVKLESGKVVRLQSMGTGDGRQRDQETEE</sequence>
<proteinExistence type="predicted"/>
<keyword evidence="2" id="KW-1185">Reference proteome</keyword>
<reference evidence="1 2" key="1">
    <citation type="submission" date="2023-08" db="EMBL/GenBank/DDBJ databases">
        <title>Draft genome sequence of Algoriphagus confluentis.</title>
        <authorList>
            <person name="Takatani N."/>
            <person name="Hosokawa M."/>
            <person name="Sawabe T."/>
        </authorList>
    </citation>
    <scope>NUCLEOTIDE SEQUENCE [LARGE SCALE GENOMIC DNA]</scope>
    <source>
        <strain evidence="1 2">NBRC 111222</strain>
    </source>
</reference>
<evidence type="ECO:0000313" key="1">
    <source>
        <dbReference type="EMBL" id="GMQ30930.1"/>
    </source>
</evidence>
<gene>
    <name evidence="1" type="ORF">Aconfl_35730</name>
</gene>
<dbReference type="EMBL" id="BTPD01000013">
    <property type="protein sequence ID" value="GMQ30930.1"/>
    <property type="molecule type" value="Genomic_DNA"/>
</dbReference>
<accession>A0ABQ6PUG2</accession>
<name>A0ABQ6PUG2_9BACT</name>
<dbReference type="Proteomes" id="UP001338309">
    <property type="component" value="Unassembled WGS sequence"/>
</dbReference>